<gene>
    <name evidence="3" type="ORF">NYO98_04870</name>
</gene>
<dbReference type="Proteomes" id="UP001074726">
    <property type="component" value="Unassembled WGS sequence"/>
</dbReference>
<proteinExistence type="predicted"/>
<dbReference type="RefSeq" id="WP_268110399.1">
    <property type="nucleotide sequence ID" value="NZ_JAPPUX010000001.1"/>
</dbReference>
<name>A0ABT4C9F3_9ACTN</name>
<evidence type="ECO:0000313" key="4">
    <source>
        <dbReference type="Proteomes" id="UP001074726"/>
    </source>
</evidence>
<accession>A0ABT4C9F3</accession>
<evidence type="ECO:0000313" key="3">
    <source>
        <dbReference type="EMBL" id="MCY4725603.1"/>
    </source>
</evidence>
<sequence>MNPIRLVSGAVTLPAHAAAAVIGTSVGIATTGVRTTARVVGRVIEQVSGSRPTPPAPWPADRPASTEVDPVTGAGRSSTSGPDTALDTAPEAPPVTVPAAKKAPAKKAPAKKAAAKKGAARKTAPRRASSEQAAVLAPALGLSEAEVEAELDAGTTDDITTPSGIPAAGEGVNPDTTETDLHQPGTEPLMDPGTVKSVASESQMLQRAADTDKG</sequence>
<dbReference type="EMBL" id="JAPPUX010000001">
    <property type="protein sequence ID" value="MCY4725603.1"/>
    <property type="molecule type" value="Genomic_DNA"/>
</dbReference>
<keyword evidence="2" id="KW-0732">Signal</keyword>
<feature type="region of interest" description="Disordered" evidence="1">
    <location>
        <begin position="151"/>
        <end position="214"/>
    </location>
</feature>
<evidence type="ECO:0000256" key="1">
    <source>
        <dbReference type="SAM" id="MobiDB-lite"/>
    </source>
</evidence>
<feature type="compositionally biased region" description="Basic residues" evidence="1">
    <location>
        <begin position="103"/>
        <end position="125"/>
    </location>
</feature>
<feature type="signal peptide" evidence="2">
    <location>
        <begin position="1"/>
        <end position="17"/>
    </location>
</feature>
<feature type="region of interest" description="Disordered" evidence="1">
    <location>
        <begin position="44"/>
        <end position="133"/>
    </location>
</feature>
<reference evidence="3" key="1">
    <citation type="submission" date="2022-08" db="EMBL/GenBank/DDBJ databases">
        <title>Genome sequencing of Nocardioides sp. STR2.</title>
        <authorList>
            <person name="So Y."/>
        </authorList>
    </citation>
    <scope>NUCLEOTIDE SEQUENCE</scope>
    <source>
        <strain evidence="3">STR2</strain>
    </source>
</reference>
<keyword evidence="4" id="KW-1185">Reference proteome</keyword>
<evidence type="ECO:0000256" key="2">
    <source>
        <dbReference type="SAM" id="SignalP"/>
    </source>
</evidence>
<comment type="caution">
    <text evidence="3">The sequence shown here is derived from an EMBL/GenBank/DDBJ whole genome shotgun (WGS) entry which is preliminary data.</text>
</comment>
<organism evidence="3 4">
    <name type="scientific">Nocardioides pini</name>
    <dbReference type="NCBI Taxonomy" id="2975053"/>
    <lineage>
        <taxon>Bacteria</taxon>
        <taxon>Bacillati</taxon>
        <taxon>Actinomycetota</taxon>
        <taxon>Actinomycetes</taxon>
        <taxon>Propionibacteriales</taxon>
        <taxon>Nocardioidaceae</taxon>
        <taxon>Nocardioides</taxon>
    </lineage>
</organism>
<feature type="chain" id="PRO_5046035955" evidence="2">
    <location>
        <begin position="18"/>
        <end position="214"/>
    </location>
</feature>
<protein>
    <submittedName>
        <fullName evidence="3">Uncharacterized protein</fullName>
    </submittedName>
</protein>